<reference evidence="5 6" key="1">
    <citation type="journal article" date="2013" name="Genome Announc.">
        <title>Draft Genome Sequence of Amycolatopsis decaplanina Strain DSM 44594T.</title>
        <authorList>
            <person name="Kaur N."/>
            <person name="Kumar S."/>
            <person name="Bala M."/>
            <person name="Raghava G.P."/>
            <person name="Mayilraj S."/>
        </authorList>
    </citation>
    <scope>NUCLEOTIDE SEQUENCE [LARGE SCALE GENOMIC DNA]</scope>
    <source>
        <strain evidence="5 6">DSM 44594</strain>
    </source>
</reference>
<dbReference type="Pfam" id="PF00248">
    <property type="entry name" value="Aldo_ket_red"/>
    <property type="match status" value="1"/>
</dbReference>
<dbReference type="SUPFAM" id="SSF51430">
    <property type="entry name" value="NAD(P)-linked oxidoreductase"/>
    <property type="match status" value="1"/>
</dbReference>
<dbReference type="InterPro" id="IPR023210">
    <property type="entry name" value="NADP_OxRdtase_dom"/>
</dbReference>
<dbReference type="Gene3D" id="3.20.20.100">
    <property type="entry name" value="NADP-dependent oxidoreductase domain"/>
    <property type="match status" value="1"/>
</dbReference>
<dbReference type="InterPro" id="IPR036812">
    <property type="entry name" value="NAD(P)_OxRdtase_dom_sf"/>
</dbReference>
<evidence type="ECO:0000313" key="5">
    <source>
        <dbReference type="EMBL" id="EME63420.1"/>
    </source>
</evidence>
<evidence type="ECO:0000259" key="4">
    <source>
        <dbReference type="Pfam" id="PF00248"/>
    </source>
</evidence>
<name>M2YNC9_9PSEU</name>
<protein>
    <recommendedName>
        <fullName evidence="4">NADP-dependent oxidoreductase domain-containing protein</fullName>
    </recommendedName>
</protein>
<dbReference type="InterPro" id="IPR005399">
    <property type="entry name" value="K_chnl_volt-dep_bsu_KCNAB-rel"/>
</dbReference>
<organism evidence="5 6">
    <name type="scientific">Amycolatopsis decaplanina DSM 44594</name>
    <dbReference type="NCBI Taxonomy" id="1284240"/>
    <lineage>
        <taxon>Bacteria</taxon>
        <taxon>Bacillati</taxon>
        <taxon>Actinomycetota</taxon>
        <taxon>Actinomycetes</taxon>
        <taxon>Pseudonocardiales</taxon>
        <taxon>Pseudonocardiaceae</taxon>
        <taxon>Amycolatopsis</taxon>
    </lineage>
</organism>
<dbReference type="Proteomes" id="UP000054226">
    <property type="component" value="Unassembled WGS sequence"/>
</dbReference>
<gene>
    <name evidence="5" type="ORF">H074_05962</name>
</gene>
<proteinExistence type="inferred from homology"/>
<evidence type="ECO:0000313" key="6">
    <source>
        <dbReference type="Proteomes" id="UP000054226"/>
    </source>
</evidence>
<dbReference type="RefSeq" id="WP_007029123.1">
    <property type="nucleotide sequence ID" value="NZ_AOHO01000028.1"/>
</dbReference>
<sequence length="313" mass="34177">MHEEQNGLGFATSALSLGSWNTWDRMDFDDAVRLIRRAIDSGITLFDVAHYNMGPHSEQSRTDLLFGEAVRAAGIARDEYQLCGKLWLWDYPNTGFAEQLATSFDRVGVDRAEAVVVGDYFERPDIPRIVTEVAEQIRLGRFDVWGVNNWHAPDLDLALEFASREGLPAPAFAQLKYSIARRSMAEGSFYGKHFEAGRLTLQASDVFEGGVLLGKTPERKIGADPGGIRESIRDAATRVAAVAGDFGVSPSQLALAFCLAYEPVANVLFGVSRMAQLEDNLGAVALASSRGAEVRAALEDLWLDRSVAADGTF</sequence>
<comment type="caution">
    <text evidence="5">The sequence shown here is derived from an EMBL/GenBank/DDBJ whole genome shotgun (WGS) entry which is preliminary data.</text>
</comment>
<dbReference type="PANTHER" id="PTHR43150">
    <property type="entry name" value="HYPERKINETIC, ISOFORM M"/>
    <property type="match status" value="1"/>
</dbReference>
<feature type="domain" description="NADP-dependent oxidoreductase" evidence="4">
    <location>
        <begin position="15"/>
        <end position="286"/>
    </location>
</feature>
<evidence type="ECO:0000256" key="2">
    <source>
        <dbReference type="ARBA" id="ARBA00022857"/>
    </source>
</evidence>
<dbReference type="GO" id="GO:0016491">
    <property type="term" value="F:oxidoreductase activity"/>
    <property type="evidence" value="ECO:0007669"/>
    <property type="project" value="UniProtKB-KW"/>
</dbReference>
<evidence type="ECO:0000256" key="1">
    <source>
        <dbReference type="ARBA" id="ARBA00006515"/>
    </source>
</evidence>
<evidence type="ECO:0000256" key="3">
    <source>
        <dbReference type="ARBA" id="ARBA00023002"/>
    </source>
</evidence>
<keyword evidence="3" id="KW-0560">Oxidoreductase</keyword>
<accession>M2YNC9</accession>
<comment type="similarity">
    <text evidence="1">Belongs to the shaker potassium channel beta subunit family.</text>
</comment>
<dbReference type="PATRIC" id="fig|1284240.4.peg.1208"/>
<keyword evidence="2" id="KW-0521">NADP</keyword>
<keyword evidence="6" id="KW-1185">Reference proteome</keyword>
<dbReference type="EMBL" id="AOHO01000028">
    <property type="protein sequence ID" value="EME63420.1"/>
    <property type="molecule type" value="Genomic_DNA"/>
</dbReference>
<dbReference type="OrthoDB" id="4962752at2"/>
<dbReference type="AlphaFoldDB" id="M2YNC9"/>
<dbReference type="PANTHER" id="PTHR43150:SF2">
    <property type="entry name" value="HYPERKINETIC, ISOFORM M"/>
    <property type="match status" value="1"/>
</dbReference>